<dbReference type="Pfam" id="PF02780">
    <property type="entry name" value="Transketolase_C"/>
    <property type="match status" value="1"/>
</dbReference>
<dbReference type="InterPro" id="IPR029061">
    <property type="entry name" value="THDP-binding"/>
</dbReference>
<feature type="domain" description="Lipoyl-binding" evidence="13">
    <location>
        <begin position="2"/>
        <end position="78"/>
    </location>
</feature>
<comment type="catalytic activity">
    <reaction evidence="11">
        <text>N(6)-[(R)-lipoyl]-L-lysyl-[protein] + pyruvate + H(+) = N(6)-[(R)-S(8)-acetyldihydrolipoyl]-L-lysyl-[protein] + CO2</text>
        <dbReference type="Rhea" id="RHEA:19189"/>
        <dbReference type="Rhea" id="RHEA-COMP:10474"/>
        <dbReference type="Rhea" id="RHEA-COMP:10478"/>
        <dbReference type="ChEBI" id="CHEBI:15361"/>
        <dbReference type="ChEBI" id="CHEBI:15378"/>
        <dbReference type="ChEBI" id="CHEBI:16526"/>
        <dbReference type="ChEBI" id="CHEBI:83099"/>
        <dbReference type="ChEBI" id="CHEBI:83111"/>
        <dbReference type="EC" id="1.2.4.1"/>
    </reaction>
</comment>
<dbReference type="InterPro" id="IPR005475">
    <property type="entry name" value="Transketolase-like_Pyr-bd"/>
</dbReference>
<dbReference type="InterPro" id="IPR033248">
    <property type="entry name" value="Transketolase_C"/>
</dbReference>
<dbReference type="GO" id="GO:0006086">
    <property type="term" value="P:pyruvate decarboxylation to acetyl-CoA"/>
    <property type="evidence" value="ECO:0007669"/>
    <property type="project" value="InterPro"/>
</dbReference>
<keyword evidence="9 11" id="KW-0670">Pyruvate</keyword>
<comment type="cofactor">
    <cofactor evidence="2 11">
        <name>thiamine diphosphate</name>
        <dbReference type="ChEBI" id="CHEBI:58937"/>
    </cofactor>
</comment>
<keyword evidence="8 11" id="KW-0786">Thiamine pyrophosphate</keyword>
<evidence type="ECO:0000256" key="11">
    <source>
        <dbReference type="RuleBase" id="RU364074"/>
    </source>
</evidence>
<comment type="function">
    <text evidence="11">The pyruvate dehydrogenase complex catalyzes the overall conversion of pyruvate to acetyl-CoA and CO2.</text>
</comment>
<evidence type="ECO:0000256" key="4">
    <source>
        <dbReference type="ARBA" id="ARBA00012281"/>
    </source>
</evidence>
<evidence type="ECO:0000256" key="8">
    <source>
        <dbReference type="ARBA" id="ARBA00023052"/>
    </source>
</evidence>
<evidence type="ECO:0000259" key="13">
    <source>
        <dbReference type="PROSITE" id="PS50968"/>
    </source>
</evidence>
<organism evidence="14 15">
    <name type="scientific">Halovulum dunhuangense</name>
    <dbReference type="NCBI Taxonomy" id="1505036"/>
    <lineage>
        <taxon>Bacteria</taxon>
        <taxon>Pseudomonadati</taxon>
        <taxon>Pseudomonadota</taxon>
        <taxon>Alphaproteobacteria</taxon>
        <taxon>Rhodobacterales</taxon>
        <taxon>Paracoccaceae</taxon>
        <taxon>Halovulum</taxon>
    </lineage>
</organism>
<dbReference type="Gene3D" id="2.40.50.100">
    <property type="match status" value="1"/>
</dbReference>
<evidence type="ECO:0000256" key="7">
    <source>
        <dbReference type="ARBA" id="ARBA00023002"/>
    </source>
</evidence>
<protein>
    <recommendedName>
        <fullName evidence="5 11">Pyruvate dehydrogenase E1 component subunit beta</fullName>
        <ecNumber evidence="4 11">1.2.4.1</ecNumber>
    </recommendedName>
</protein>
<evidence type="ECO:0000256" key="12">
    <source>
        <dbReference type="SAM" id="MobiDB-lite"/>
    </source>
</evidence>
<evidence type="ECO:0000313" key="15">
    <source>
        <dbReference type="Proteomes" id="UP000572377"/>
    </source>
</evidence>
<dbReference type="InterPro" id="IPR027110">
    <property type="entry name" value="PDHB_mito-type"/>
</dbReference>
<evidence type="ECO:0000256" key="9">
    <source>
        <dbReference type="ARBA" id="ARBA00023317"/>
    </source>
</evidence>
<dbReference type="EC" id="1.2.4.1" evidence="4 11"/>
<dbReference type="GO" id="GO:0004739">
    <property type="term" value="F:pyruvate dehydrogenase (acetyl-transferring) activity"/>
    <property type="evidence" value="ECO:0007669"/>
    <property type="project" value="UniProtKB-UniRule"/>
</dbReference>
<keyword evidence="6" id="KW-0450">Lipoyl</keyword>
<dbReference type="PANTHER" id="PTHR11624:SF96">
    <property type="entry name" value="PYRUVATE DEHYDROGENASE E1 COMPONENT SUBUNIT BETA, MITOCHONDRIAL"/>
    <property type="match status" value="1"/>
</dbReference>
<dbReference type="EMBL" id="JABFBC010000003">
    <property type="protein sequence ID" value="NNU81920.1"/>
    <property type="molecule type" value="Genomic_DNA"/>
</dbReference>
<dbReference type="PROSITE" id="PS50968">
    <property type="entry name" value="BIOTINYL_LIPOYL"/>
    <property type="match status" value="1"/>
</dbReference>
<feature type="region of interest" description="Disordered" evidence="12">
    <location>
        <begin position="81"/>
        <end position="130"/>
    </location>
</feature>
<reference evidence="14 15" key="1">
    <citation type="submission" date="2020-05" db="EMBL/GenBank/DDBJ databases">
        <title>Gimesia benthica sp. nov., a novel planctomycete isolated from a deep-sea water sample of the Northwest Indian Ocean.</title>
        <authorList>
            <person name="Wang J."/>
            <person name="Ruan C."/>
            <person name="Song L."/>
            <person name="Zhu Y."/>
            <person name="Li A."/>
            <person name="Zheng X."/>
            <person name="Wang L."/>
            <person name="Lu Z."/>
            <person name="Huang Y."/>
            <person name="Du W."/>
            <person name="Zhou Y."/>
            <person name="Huang L."/>
            <person name="Dai X."/>
        </authorList>
    </citation>
    <scope>NUCLEOTIDE SEQUENCE [LARGE SCALE GENOMIC DNA]</scope>
    <source>
        <strain evidence="14 15">YYQ-30</strain>
    </source>
</reference>
<dbReference type="CDD" id="cd07036">
    <property type="entry name" value="TPP_PYR_E1-PDHc-beta_like"/>
    <property type="match status" value="1"/>
</dbReference>
<dbReference type="InterPro" id="IPR009014">
    <property type="entry name" value="Transketo_C/PFOR_II"/>
</dbReference>
<dbReference type="Proteomes" id="UP000572377">
    <property type="component" value="Unassembled WGS sequence"/>
</dbReference>
<feature type="compositionally biased region" description="Pro residues" evidence="12">
    <location>
        <begin position="91"/>
        <end position="101"/>
    </location>
</feature>
<evidence type="ECO:0000313" key="14">
    <source>
        <dbReference type="EMBL" id="NNU81920.1"/>
    </source>
</evidence>
<keyword evidence="7 11" id="KW-0560">Oxidoreductase</keyword>
<dbReference type="FunFam" id="3.40.50.920:FF:000001">
    <property type="entry name" value="Pyruvate dehydrogenase E1 beta subunit"/>
    <property type="match status" value="1"/>
</dbReference>
<evidence type="ECO:0000256" key="10">
    <source>
        <dbReference type="ARBA" id="ARBA00025211"/>
    </source>
</evidence>
<dbReference type="NCBIfam" id="NF006667">
    <property type="entry name" value="PRK09212.1"/>
    <property type="match status" value="1"/>
</dbReference>
<dbReference type="Pfam" id="PF02779">
    <property type="entry name" value="Transket_pyr"/>
    <property type="match status" value="1"/>
</dbReference>
<evidence type="ECO:0000256" key="3">
    <source>
        <dbReference type="ARBA" id="ARBA00011870"/>
    </source>
</evidence>
<dbReference type="FunFam" id="3.40.50.970:FF:000001">
    <property type="entry name" value="Pyruvate dehydrogenase E1 beta subunit"/>
    <property type="match status" value="1"/>
</dbReference>
<dbReference type="InterPro" id="IPR000089">
    <property type="entry name" value="Biotin_lipoyl"/>
</dbReference>
<sequence>MATNILMPALSPTMEEGTLARWLKKEGDTISAGDIIAEIETDKATMEFEAVDEGILGKILVAEGTEGVKVNDPIAVLVEEGEDASEAEAPAPAPAAEPAPAPKAEAKAPAAPAAPKRSASPDWPEGTKMKTQTVREALRDAMSEEMRRDGDVFLMGEEVAEYQGAYKISQGMLDEFGDRRVIDTPITEHGFAGLAVGAAFAGLRPIVEFMTWNFAMQAIDQIINSAAKTLYMSGGQMGCPIVFRGPNGAAARVAAQHSQDYAAWYASVPGLKVVQPYSAADAKGLMKSAIRDPNPVVFLENEILYGRSFEVPELDDFTIPLGKAKIWREGSDVTIVSFGIGMTYALQAAEALAEEGISAEVIDLRTLRPMDTETVIESVKKTNRCITVEEGWPVCSIGNHISAVLMQQAFDYLDAPVINLTGKDVPMPYAANLEKLALVTTAEVIEAAKAVTYR</sequence>
<evidence type="ECO:0000256" key="5">
    <source>
        <dbReference type="ARBA" id="ARBA00016138"/>
    </source>
</evidence>
<proteinExistence type="predicted"/>
<dbReference type="SMART" id="SM00861">
    <property type="entry name" value="Transket_pyr"/>
    <property type="match status" value="1"/>
</dbReference>
<name>A0A849L732_9RHOB</name>
<evidence type="ECO:0000256" key="2">
    <source>
        <dbReference type="ARBA" id="ARBA00001964"/>
    </source>
</evidence>
<dbReference type="NCBIfam" id="NF008854">
    <property type="entry name" value="PRK11892.1"/>
    <property type="match status" value="1"/>
</dbReference>
<dbReference type="SUPFAM" id="SSF51230">
    <property type="entry name" value="Single hybrid motif"/>
    <property type="match status" value="1"/>
</dbReference>
<dbReference type="RefSeq" id="WP_171326775.1">
    <property type="nucleotide sequence ID" value="NZ_JABFBC010000003.1"/>
</dbReference>
<dbReference type="Pfam" id="PF00364">
    <property type="entry name" value="Biotin_lipoyl"/>
    <property type="match status" value="1"/>
</dbReference>
<dbReference type="Gene3D" id="3.40.50.920">
    <property type="match status" value="1"/>
</dbReference>
<dbReference type="InterPro" id="IPR003016">
    <property type="entry name" value="2-oxoA_DH_lipoyl-BS"/>
</dbReference>
<dbReference type="InterPro" id="IPR011053">
    <property type="entry name" value="Single_hybrid_motif"/>
</dbReference>
<comment type="subunit">
    <text evidence="3">Heterodimer of an alpha and a beta chain.</text>
</comment>
<accession>A0A849L732</accession>
<keyword evidence="15" id="KW-1185">Reference proteome</keyword>
<dbReference type="PROSITE" id="PS00189">
    <property type="entry name" value="LIPOYL"/>
    <property type="match status" value="1"/>
</dbReference>
<dbReference type="AlphaFoldDB" id="A0A849L732"/>
<dbReference type="FunFam" id="2.40.50.100:FF:000010">
    <property type="entry name" value="Acetyltransferase component of pyruvate dehydrogenase complex"/>
    <property type="match status" value="1"/>
</dbReference>
<dbReference type="SUPFAM" id="SSF52518">
    <property type="entry name" value="Thiamin diphosphate-binding fold (THDP-binding)"/>
    <property type="match status" value="1"/>
</dbReference>
<dbReference type="PANTHER" id="PTHR11624">
    <property type="entry name" value="DEHYDROGENASE RELATED"/>
    <property type="match status" value="1"/>
</dbReference>
<comment type="cofactor">
    <cofactor evidence="1">
        <name>(R)-lipoate</name>
        <dbReference type="ChEBI" id="CHEBI:83088"/>
    </cofactor>
</comment>
<evidence type="ECO:0000256" key="6">
    <source>
        <dbReference type="ARBA" id="ARBA00022823"/>
    </source>
</evidence>
<evidence type="ECO:0000256" key="1">
    <source>
        <dbReference type="ARBA" id="ARBA00001938"/>
    </source>
</evidence>
<dbReference type="Gene3D" id="3.40.50.970">
    <property type="match status" value="1"/>
</dbReference>
<feature type="compositionally biased region" description="Low complexity" evidence="12">
    <location>
        <begin position="107"/>
        <end position="121"/>
    </location>
</feature>
<comment type="caution">
    <text evidence="14">The sequence shown here is derived from an EMBL/GenBank/DDBJ whole genome shotgun (WGS) entry which is preliminary data.</text>
</comment>
<dbReference type="SUPFAM" id="SSF52922">
    <property type="entry name" value="TK C-terminal domain-like"/>
    <property type="match status" value="1"/>
</dbReference>
<comment type="function">
    <text evidence="10">The pyruvate dehydrogenase complex catalyzes the overall conversion of pyruvate to acetyl-CoA and CO(2). It contains multiple copies of three enzymatic components: pyruvate dehydrogenase (E1), dihydrolipoamide acetyltransferase (E2) and lipoamide dehydrogenase (E3).</text>
</comment>
<dbReference type="CDD" id="cd06849">
    <property type="entry name" value="lipoyl_domain"/>
    <property type="match status" value="1"/>
</dbReference>
<gene>
    <name evidence="14" type="ORF">HMH01_15895</name>
</gene>